<dbReference type="PANTHER" id="PTHR11575">
    <property type="entry name" value="5'-NUCLEOTIDASE-RELATED"/>
    <property type="match status" value="1"/>
</dbReference>
<dbReference type="Pfam" id="PF02872">
    <property type="entry name" value="5_nucleotid_C"/>
    <property type="match status" value="1"/>
</dbReference>
<sequence>MKRKMSMLLMLVLVFSMMGFGFAAEDDTVEITIFHTNDAHARVESSASVVGYAKIAKLVNQEKALNPNVLLLDAGDATHGQTIATLVKGESIVDIYNAVGYDAMTLGNHDFNYGKERVLQLEEMANYPFLAANVINEDGTPFVERYVIKEVGGVKVGVFGLATPETYYKSHPDNTKGLKIENPIETAKAMVAELEGKADLIVVLSHLGLEPASEFTDRMIAYQVPGVDLIIGGHSHTRFSTGIVNNGVTIVQTGGYNESLGRIDITWSGGEIAAVKPYLIPAASVADLAEDETVKNLITELKGEQDVVTSVVVGSTSVELIGARELVRTGETNLGNLITQAMLHVTGADVAITNGGGIRASIDVGDITVGEVSTVLPFGNYIVTKSITGEDLLKAIEHGLTDYPNQMGAFPHLAGIRVQFDPSKEVGKRVVTAMIDGKAIDPAKSYLVATNDFMAAGGDDYQMFKTYPEAGLFMALDEALVKYIKEVGVGSAAVDGRIKVYDGPAIETPTTPVPAEPAAPTPVPVPEGQATAYTVVSGDTLSHIALKHNTTWQKLAEYNKLSNPNLILPGQVILIPAM</sequence>
<name>A0A1G5S4Z5_9FIRM</name>
<dbReference type="Gene3D" id="3.60.21.10">
    <property type="match status" value="1"/>
</dbReference>
<dbReference type="InterPro" id="IPR029052">
    <property type="entry name" value="Metallo-depent_PP-like"/>
</dbReference>
<evidence type="ECO:0000256" key="1">
    <source>
        <dbReference type="ARBA" id="ARBA00022729"/>
    </source>
</evidence>
<keyword evidence="2" id="KW-0378">Hydrolase</keyword>
<dbReference type="InterPro" id="IPR018392">
    <property type="entry name" value="LysM"/>
</dbReference>
<dbReference type="Gene3D" id="3.10.350.10">
    <property type="entry name" value="LysM domain"/>
    <property type="match status" value="1"/>
</dbReference>
<dbReference type="SUPFAM" id="SSF55816">
    <property type="entry name" value="5'-nucleotidase (syn. UDP-sugar hydrolase), C-terminal domain"/>
    <property type="match status" value="1"/>
</dbReference>
<accession>A0A1G5S4Z5</accession>
<keyword evidence="1 2" id="KW-0732">Signal</keyword>
<reference evidence="4 5" key="1">
    <citation type="submission" date="2016-10" db="EMBL/GenBank/DDBJ databases">
        <authorList>
            <person name="de Groot N.N."/>
        </authorList>
    </citation>
    <scope>NUCLEOTIDE SEQUENCE [LARGE SCALE GENOMIC DNA]</scope>
    <source>
        <strain evidence="4 5">DSM 2784</strain>
    </source>
</reference>
<dbReference type="PROSITE" id="PS51782">
    <property type="entry name" value="LYSM"/>
    <property type="match status" value="1"/>
</dbReference>
<dbReference type="SUPFAM" id="SSF56300">
    <property type="entry name" value="Metallo-dependent phosphatases"/>
    <property type="match status" value="1"/>
</dbReference>
<dbReference type="PRINTS" id="PR01607">
    <property type="entry name" value="APYRASEFAMLY"/>
</dbReference>
<dbReference type="Pfam" id="PF01476">
    <property type="entry name" value="LysM"/>
    <property type="match status" value="1"/>
</dbReference>
<dbReference type="PANTHER" id="PTHR11575:SF24">
    <property type="entry name" value="5'-NUCLEOTIDASE"/>
    <property type="match status" value="1"/>
</dbReference>
<dbReference type="Gene3D" id="3.90.780.10">
    <property type="entry name" value="5'-Nucleotidase, C-terminal domain"/>
    <property type="match status" value="1"/>
</dbReference>
<keyword evidence="2" id="KW-0547">Nucleotide-binding</keyword>
<dbReference type="AlphaFoldDB" id="A0A1G5S4Z5"/>
<dbReference type="InterPro" id="IPR036907">
    <property type="entry name" value="5'-Nucleotdase_C_sf"/>
</dbReference>
<dbReference type="OrthoDB" id="9800780at2"/>
<dbReference type="STRING" id="1120920.SAMN03080599_02669"/>
<dbReference type="GO" id="GO:0009166">
    <property type="term" value="P:nucleotide catabolic process"/>
    <property type="evidence" value="ECO:0007669"/>
    <property type="project" value="InterPro"/>
</dbReference>
<organism evidence="4 5">
    <name type="scientific">Acidaminobacter hydrogenoformans DSM 2784</name>
    <dbReference type="NCBI Taxonomy" id="1120920"/>
    <lineage>
        <taxon>Bacteria</taxon>
        <taxon>Bacillati</taxon>
        <taxon>Bacillota</taxon>
        <taxon>Clostridia</taxon>
        <taxon>Peptostreptococcales</taxon>
        <taxon>Acidaminobacteraceae</taxon>
        <taxon>Acidaminobacter</taxon>
    </lineage>
</organism>
<dbReference type="Pfam" id="PF00149">
    <property type="entry name" value="Metallophos"/>
    <property type="match status" value="1"/>
</dbReference>
<dbReference type="RefSeq" id="WP_092592333.1">
    <property type="nucleotide sequence ID" value="NZ_FMWL01000017.1"/>
</dbReference>
<evidence type="ECO:0000256" key="2">
    <source>
        <dbReference type="RuleBase" id="RU362119"/>
    </source>
</evidence>
<dbReference type="EMBL" id="FMWL01000017">
    <property type="protein sequence ID" value="SCZ81227.1"/>
    <property type="molecule type" value="Genomic_DNA"/>
</dbReference>
<dbReference type="GO" id="GO:0000166">
    <property type="term" value="F:nucleotide binding"/>
    <property type="evidence" value="ECO:0007669"/>
    <property type="project" value="UniProtKB-KW"/>
</dbReference>
<dbReference type="InterPro" id="IPR004843">
    <property type="entry name" value="Calcineurin-like_PHP"/>
</dbReference>
<dbReference type="SUPFAM" id="SSF54106">
    <property type="entry name" value="LysM domain"/>
    <property type="match status" value="1"/>
</dbReference>
<dbReference type="InterPro" id="IPR006179">
    <property type="entry name" value="5_nucleotidase/apyrase"/>
</dbReference>
<dbReference type="InterPro" id="IPR036779">
    <property type="entry name" value="LysM_dom_sf"/>
</dbReference>
<dbReference type="InterPro" id="IPR008334">
    <property type="entry name" value="5'-Nucleotdase_C"/>
</dbReference>
<gene>
    <name evidence="4" type="ORF">SAMN03080599_02669</name>
</gene>
<evidence type="ECO:0000313" key="5">
    <source>
        <dbReference type="Proteomes" id="UP000199208"/>
    </source>
</evidence>
<feature type="domain" description="LysM" evidence="3">
    <location>
        <begin position="531"/>
        <end position="575"/>
    </location>
</feature>
<protein>
    <submittedName>
        <fullName evidence="4">2',3'-cyclic-nucleotide 2'-phosphodiesterase/5'-or 3'-nucleotidase, 5'-nucleotidase family</fullName>
    </submittedName>
</protein>
<feature type="signal peptide" evidence="2">
    <location>
        <begin position="1"/>
        <end position="23"/>
    </location>
</feature>
<proteinExistence type="inferred from homology"/>
<comment type="similarity">
    <text evidence="2">Belongs to the 5'-nucleotidase family.</text>
</comment>
<dbReference type="GO" id="GO:0016787">
    <property type="term" value="F:hydrolase activity"/>
    <property type="evidence" value="ECO:0007669"/>
    <property type="project" value="UniProtKB-KW"/>
</dbReference>
<feature type="chain" id="PRO_5011331856" evidence="2">
    <location>
        <begin position="24"/>
        <end position="578"/>
    </location>
</feature>
<keyword evidence="5" id="KW-1185">Reference proteome</keyword>
<dbReference type="SMART" id="SM00257">
    <property type="entry name" value="LysM"/>
    <property type="match status" value="1"/>
</dbReference>
<dbReference type="CDD" id="cd00845">
    <property type="entry name" value="MPP_UshA_N_like"/>
    <property type="match status" value="1"/>
</dbReference>
<evidence type="ECO:0000259" key="3">
    <source>
        <dbReference type="PROSITE" id="PS51782"/>
    </source>
</evidence>
<dbReference type="Proteomes" id="UP000199208">
    <property type="component" value="Unassembled WGS sequence"/>
</dbReference>
<evidence type="ECO:0000313" key="4">
    <source>
        <dbReference type="EMBL" id="SCZ81227.1"/>
    </source>
</evidence>
<dbReference type="CDD" id="cd00118">
    <property type="entry name" value="LysM"/>
    <property type="match status" value="1"/>
</dbReference>